<organism evidence="1 2">
    <name type="scientific">Euhalothece natronophila Z-M001</name>
    <dbReference type="NCBI Taxonomy" id="522448"/>
    <lineage>
        <taxon>Bacteria</taxon>
        <taxon>Bacillati</taxon>
        <taxon>Cyanobacteriota</taxon>
        <taxon>Cyanophyceae</taxon>
        <taxon>Oscillatoriophycideae</taxon>
        <taxon>Chroococcales</taxon>
        <taxon>Halothecacae</taxon>
        <taxon>Halothece cluster</taxon>
        <taxon>Euhalothece</taxon>
    </lineage>
</organism>
<dbReference type="AlphaFoldDB" id="A0A5B8NIB2"/>
<accession>A0A5B8NIB2</accession>
<dbReference type="KEGG" id="enn:FRE64_02695"/>
<evidence type="ECO:0000313" key="2">
    <source>
        <dbReference type="Proteomes" id="UP000318453"/>
    </source>
</evidence>
<dbReference type="EMBL" id="CP042326">
    <property type="protein sequence ID" value="QDZ38943.1"/>
    <property type="molecule type" value="Genomic_DNA"/>
</dbReference>
<keyword evidence="2" id="KW-1185">Reference proteome</keyword>
<protein>
    <submittedName>
        <fullName evidence="1">Uncharacterized protein</fullName>
    </submittedName>
</protein>
<proteinExistence type="predicted"/>
<dbReference type="OrthoDB" id="276747at2"/>
<gene>
    <name evidence="1" type="ORF">FRE64_02695</name>
</gene>
<evidence type="ECO:0000313" key="1">
    <source>
        <dbReference type="EMBL" id="QDZ38943.1"/>
    </source>
</evidence>
<sequence>MSSQRDRDQEKNLQQDILSDRKYSLAEAIGREGGNFLKGESPVPKLVQVTTEVNLFIDNNLPDSSGALQSVLKRWVKSDPLLSQHLESPLKGLDKILEKILTQQGLFYEMVREADVKWGQMYQERPYFQKPGDPPHPDDEYTHEAVREKLSLLRERITF</sequence>
<reference evidence="1" key="1">
    <citation type="submission" date="2019-08" db="EMBL/GenBank/DDBJ databases">
        <title>Carotenoids and Carotenoid Binding Proteins in the Halophilic Cyanobacterium Euhalothece sp. ZM00.</title>
        <authorList>
            <person name="Cho S.M."/>
            <person name="Song J.Y."/>
            <person name="Park Y.-I."/>
        </authorList>
    </citation>
    <scope>NUCLEOTIDE SEQUENCE [LARGE SCALE GENOMIC DNA]</scope>
    <source>
        <strain evidence="1">Z-M001</strain>
    </source>
</reference>
<dbReference type="RefSeq" id="WP_146294554.1">
    <property type="nucleotide sequence ID" value="NZ_CP042326.1"/>
</dbReference>
<name>A0A5B8NIB2_9CHRO</name>
<dbReference type="Proteomes" id="UP000318453">
    <property type="component" value="Chromosome"/>
</dbReference>